<feature type="region of interest" description="Disordered" evidence="1">
    <location>
        <begin position="340"/>
        <end position="379"/>
    </location>
</feature>
<dbReference type="PANTHER" id="PTHR36109:SF2">
    <property type="entry name" value="MEMBRANE PROTEIN"/>
    <property type="match status" value="1"/>
</dbReference>
<proteinExistence type="predicted"/>
<feature type="region of interest" description="Disordered" evidence="1">
    <location>
        <begin position="214"/>
        <end position="242"/>
    </location>
</feature>
<dbReference type="AlphaFoldDB" id="A0A6J4KUC3"/>
<dbReference type="InterPro" id="IPR052948">
    <property type="entry name" value="Low_temp-induced_all0457"/>
</dbReference>
<evidence type="ECO:0000256" key="1">
    <source>
        <dbReference type="SAM" id="MobiDB-lite"/>
    </source>
</evidence>
<dbReference type="Pfam" id="PF09557">
    <property type="entry name" value="DUF2382"/>
    <property type="match status" value="1"/>
</dbReference>
<protein>
    <recommendedName>
        <fullName evidence="2">DUF2382 domain-containing protein</fullName>
    </recommendedName>
</protein>
<dbReference type="PANTHER" id="PTHR36109">
    <property type="entry name" value="MEMBRANE PROTEIN-RELATED"/>
    <property type="match status" value="1"/>
</dbReference>
<organism evidence="3">
    <name type="scientific">uncultured Microvirga sp</name>
    <dbReference type="NCBI Taxonomy" id="412392"/>
    <lineage>
        <taxon>Bacteria</taxon>
        <taxon>Pseudomonadati</taxon>
        <taxon>Pseudomonadota</taxon>
        <taxon>Alphaproteobacteria</taxon>
        <taxon>Hyphomicrobiales</taxon>
        <taxon>Methylobacteriaceae</taxon>
        <taxon>Microvirga</taxon>
        <taxon>environmental samples</taxon>
    </lineage>
</organism>
<feature type="compositionally biased region" description="Polar residues" evidence="1">
    <location>
        <begin position="222"/>
        <end position="236"/>
    </location>
</feature>
<evidence type="ECO:0000259" key="2">
    <source>
        <dbReference type="Pfam" id="PF09557"/>
    </source>
</evidence>
<dbReference type="EMBL" id="CADCUC010000124">
    <property type="protein sequence ID" value="CAA9314191.1"/>
    <property type="molecule type" value="Genomic_DNA"/>
</dbReference>
<feature type="compositionally biased region" description="Basic and acidic residues" evidence="1">
    <location>
        <begin position="340"/>
        <end position="364"/>
    </location>
</feature>
<accession>A0A6J4KUC3</accession>
<reference evidence="3" key="1">
    <citation type="submission" date="2020-02" db="EMBL/GenBank/DDBJ databases">
        <authorList>
            <person name="Meier V. D."/>
        </authorList>
    </citation>
    <scope>NUCLEOTIDE SEQUENCE</scope>
    <source>
        <strain evidence="3">AVDCRST_MAG90</strain>
    </source>
</reference>
<gene>
    <name evidence="3" type="ORF">AVDCRST_MAG90-659</name>
</gene>
<feature type="compositionally biased region" description="Low complexity" evidence="1">
    <location>
        <begin position="366"/>
        <end position="379"/>
    </location>
</feature>
<evidence type="ECO:0000313" key="3">
    <source>
        <dbReference type="EMBL" id="CAA9314191.1"/>
    </source>
</evidence>
<dbReference type="InterPro" id="IPR019060">
    <property type="entry name" value="DUF2382"/>
</dbReference>
<feature type="domain" description="DUF2382" evidence="2">
    <location>
        <begin position="249"/>
        <end position="358"/>
    </location>
</feature>
<sequence>MKRTITAMFDRYQDAAESVRRLETAGIPHGDISIVSNDASHREHHGNSGYAYRDRNDTGDDAADGAGTGASLGTLLGGGAGLLAGLGMLAIPGLGPVVAAGWLASTLVGAGAGAAAGGLVGSLAGAGVSESDAEAYAEGVRRGGTLVTARVEEAHFERALDILDDEGTIDMDEREKTWRAEGWTGGRTIPGAVGGAVTGAAGAAASTLGIGDTTGSGRTGMGSASTSGTAVPSTGTGVTGAASRGEEVIPVVEESLAVGKREVSGGRVRVHSHVVEKPVQEQVNLREEHVSVERRPVDRAVTDRDNLFKDRTIEASEKREEAVVSKEARVTEELVVKKDVEQETRTVSDTVRQTKVEVDDDRTGRKTGTAGTTTDPLKR</sequence>
<name>A0A6J4KUC3_9HYPH</name>